<accession>S8DJY9</accession>
<dbReference type="InterPro" id="IPR012677">
    <property type="entry name" value="Nucleotide-bd_a/b_plait_sf"/>
</dbReference>
<dbReference type="InterPro" id="IPR000504">
    <property type="entry name" value="RRM_dom"/>
</dbReference>
<evidence type="ECO:0000259" key="4">
    <source>
        <dbReference type="PROSITE" id="PS50102"/>
    </source>
</evidence>
<dbReference type="SUPFAM" id="SSF54928">
    <property type="entry name" value="RNA-binding domain, RBD"/>
    <property type="match status" value="1"/>
</dbReference>
<dbReference type="InParanoid" id="S8DJY9"/>
<feature type="compositionally biased region" description="Basic residues" evidence="3">
    <location>
        <begin position="249"/>
        <end position="261"/>
    </location>
</feature>
<dbReference type="SMART" id="SM00360">
    <property type="entry name" value="RRM"/>
    <property type="match status" value="1"/>
</dbReference>
<keyword evidence="1 2" id="KW-0694">RNA-binding</keyword>
<dbReference type="CDD" id="cd00590">
    <property type="entry name" value="RRM_SF"/>
    <property type="match status" value="1"/>
</dbReference>
<evidence type="ECO:0000313" key="5">
    <source>
        <dbReference type="EMBL" id="EPS93881.1"/>
    </source>
</evidence>
<dbReference type="PANTHER" id="PTHR19965">
    <property type="entry name" value="RNA AND EXPORT FACTOR BINDING PROTEIN"/>
    <property type="match status" value="1"/>
</dbReference>
<protein>
    <recommendedName>
        <fullName evidence="4">RRM domain-containing protein</fullName>
    </recommendedName>
</protein>
<sequence>MTASLLDRISLPGNSTVGPVRSRGNRAGGTSPYNRNQRPPPKGDVNGTWTHDLYQGTGNGRGGSLSARLSSGPVGAPKMNFGGADRALREALGEKGLSIKGASSRGNLVEVAGLAPGTTAADVEAIFKTCGPITKAILSKRDPVVVRVTFKYEKDAQAAVSKFDGQPADGRTLVVRVVGGVNATLVGRLEGAALDSDSVDVLMEGSGSSSSRKLRSDDILAQDTRATVLVAPPGMNPADYVQRPGRGGGRGRGRGRGRGGRRGGGGRGDHAQMDID</sequence>
<dbReference type="EMBL" id="KE504252">
    <property type="protein sequence ID" value="EPS93881.1"/>
    <property type="molecule type" value="Genomic_DNA"/>
</dbReference>
<evidence type="ECO:0000256" key="1">
    <source>
        <dbReference type="ARBA" id="ARBA00022884"/>
    </source>
</evidence>
<feature type="compositionally biased region" description="Basic and acidic residues" evidence="3">
    <location>
        <begin position="267"/>
        <end position="276"/>
    </location>
</feature>
<dbReference type="HOGENOM" id="CLU_056747_0_0_1"/>
<evidence type="ECO:0000256" key="3">
    <source>
        <dbReference type="SAM" id="MobiDB-lite"/>
    </source>
</evidence>
<dbReference type="PANTHER" id="PTHR19965:SF82">
    <property type="entry name" value="THO COMPLEX SUBUNIT 4"/>
    <property type="match status" value="1"/>
</dbReference>
<feature type="domain" description="RRM" evidence="4">
    <location>
        <begin position="107"/>
        <end position="180"/>
    </location>
</feature>
<dbReference type="STRING" id="743788.S8DJY9"/>
<dbReference type="PROSITE" id="PS50102">
    <property type="entry name" value="RRM"/>
    <property type="match status" value="1"/>
</dbReference>
<feature type="region of interest" description="Disordered" evidence="3">
    <location>
        <begin position="1"/>
        <end position="48"/>
    </location>
</feature>
<dbReference type="AlphaFoldDB" id="S8DJY9"/>
<keyword evidence="6" id="KW-1185">Reference proteome</keyword>
<evidence type="ECO:0000256" key="2">
    <source>
        <dbReference type="PROSITE-ProRule" id="PRU00176"/>
    </source>
</evidence>
<dbReference type="GO" id="GO:0005634">
    <property type="term" value="C:nucleus"/>
    <property type="evidence" value="ECO:0007669"/>
    <property type="project" value="TreeGrafter"/>
</dbReference>
<organism evidence="5 6">
    <name type="scientific">Fomitopsis schrenkii</name>
    <name type="common">Brown rot fungus</name>
    <dbReference type="NCBI Taxonomy" id="2126942"/>
    <lineage>
        <taxon>Eukaryota</taxon>
        <taxon>Fungi</taxon>
        <taxon>Dikarya</taxon>
        <taxon>Basidiomycota</taxon>
        <taxon>Agaricomycotina</taxon>
        <taxon>Agaricomycetes</taxon>
        <taxon>Polyporales</taxon>
        <taxon>Fomitopsis</taxon>
    </lineage>
</organism>
<dbReference type="GO" id="GO:0003729">
    <property type="term" value="F:mRNA binding"/>
    <property type="evidence" value="ECO:0007669"/>
    <property type="project" value="TreeGrafter"/>
</dbReference>
<reference evidence="5 6" key="1">
    <citation type="journal article" date="2012" name="Science">
        <title>The Paleozoic origin of enzymatic lignin decomposition reconstructed from 31 fungal genomes.</title>
        <authorList>
            <person name="Floudas D."/>
            <person name="Binder M."/>
            <person name="Riley R."/>
            <person name="Barry K."/>
            <person name="Blanchette R.A."/>
            <person name="Henrissat B."/>
            <person name="Martinez A.T."/>
            <person name="Otillar R."/>
            <person name="Spatafora J.W."/>
            <person name="Yadav J.S."/>
            <person name="Aerts A."/>
            <person name="Benoit I."/>
            <person name="Boyd A."/>
            <person name="Carlson A."/>
            <person name="Copeland A."/>
            <person name="Coutinho P.M."/>
            <person name="de Vries R.P."/>
            <person name="Ferreira P."/>
            <person name="Findley K."/>
            <person name="Foster B."/>
            <person name="Gaskell J."/>
            <person name="Glotzer D."/>
            <person name="Gorecki P."/>
            <person name="Heitman J."/>
            <person name="Hesse C."/>
            <person name="Hori C."/>
            <person name="Igarashi K."/>
            <person name="Jurgens J.A."/>
            <person name="Kallen N."/>
            <person name="Kersten P."/>
            <person name="Kohler A."/>
            <person name="Kuees U."/>
            <person name="Kumar T.K.A."/>
            <person name="Kuo A."/>
            <person name="LaButti K."/>
            <person name="Larrondo L.F."/>
            <person name="Lindquist E."/>
            <person name="Ling A."/>
            <person name="Lombard V."/>
            <person name="Lucas S."/>
            <person name="Lundell T."/>
            <person name="Martin R."/>
            <person name="McLaughlin D.J."/>
            <person name="Morgenstern I."/>
            <person name="Morin E."/>
            <person name="Murat C."/>
            <person name="Nagy L.G."/>
            <person name="Nolan M."/>
            <person name="Ohm R.A."/>
            <person name="Patyshakuliyeva A."/>
            <person name="Rokas A."/>
            <person name="Ruiz-Duenas F.J."/>
            <person name="Sabat G."/>
            <person name="Salamov A."/>
            <person name="Samejima M."/>
            <person name="Schmutz J."/>
            <person name="Slot J.C."/>
            <person name="St John F."/>
            <person name="Stenlid J."/>
            <person name="Sun H."/>
            <person name="Sun S."/>
            <person name="Syed K."/>
            <person name="Tsang A."/>
            <person name="Wiebenga A."/>
            <person name="Young D."/>
            <person name="Pisabarro A."/>
            <person name="Eastwood D.C."/>
            <person name="Martin F."/>
            <person name="Cullen D."/>
            <person name="Grigoriev I.V."/>
            <person name="Hibbett D.S."/>
        </authorList>
    </citation>
    <scope>NUCLEOTIDE SEQUENCE</scope>
    <source>
        <strain evidence="6">FP-58527</strain>
    </source>
</reference>
<dbReference type="Proteomes" id="UP000015241">
    <property type="component" value="Unassembled WGS sequence"/>
</dbReference>
<dbReference type="Pfam" id="PF00076">
    <property type="entry name" value="RRM_1"/>
    <property type="match status" value="1"/>
</dbReference>
<proteinExistence type="predicted"/>
<dbReference type="Gene3D" id="3.30.70.330">
    <property type="match status" value="1"/>
</dbReference>
<feature type="region of interest" description="Disordered" evidence="3">
    <location>
        <begin position="230"/>
        <end position="276"/>
    </location>
</feature>
<gene>
    <name evidence="5" type="ORF">FOMPIDRAFT_1170142</name>
</gene>
<name>S8DJY9_FOMSC</name>
<dbReference type="eggNOG" id="ENOG502RSE6">
    <property type="taxonomic scope" value="Eukaryota"/>
</dbReference>
<dbReference type="InterPro" id="IPR051229">
    <property type="entry name" value="ALYREF_mRNA_export"/>
</dbReference>
<dbReference type="OrthoDB" id="6159137at2759"/>
<dbReference type="InterPro" id="IPR035979">
    <property type="entry name" value="RBD_domain_sf"/>
</dbReference>
<evidence type="ECO:0000313" key="6">
    <source>
        <dbReference type="Proteomes" id="UP000015241"/>
    </source>
</evidence>